<dbReference type="Pfam" id="PF04043">
    <property type="entry name" value="PMEI"/>
    <property type="match status" value="1"/>
</dbReference>
<feature type="chain" id="PRO_5043686624" description="Pectinesterase inhibitor domain-containing protein" evidence="1">
    <location>
        <begin position="25"/>
        <end position="162"/>
    </location>
</feature>
<dbReference type="CDD" id="cd15800">
    <property type="entry name" value="PMEI-like_2"/>
    <property type="match status" value="1"/>
</dbReference>
<reference evidence="3" key="1">
    <citation type="submission" date="2019-10" db="EMBL/GenBank/DDBJ databases">
        <authorList>
            <person name="Zhang R."/>
            <person name="Pan Y."/>
            <person name="Wang J."/>
            <person name="Ma R."/>
            <person name="Yu S."/>
        </authorList>
    </citation>
    <scope>NUCLEOTIDE SEQUENCE</scope>
    <source>
        <strain evidence="3">LA-IB0</strain>
        <tissue evidence="3">Leaf</tissue>
    </source>
</reference>
<accession>A0AAV6WTX7</accession>
<dbReference type="EMBL" id="WHWC01000011">
    <property type="protein sequence ID" value="KAG8374016.1"/>
    <property type="molecule type" value="Genomic_DNA"/>
</dbReference>
<protein>
    <recommendedName>
        <fullName evidence="2">Pectinesterase inhibitor domain-containing protein</fullName>
    </recommendedName>
</protein>
<gene>
    <name evidence="3" type="ORF">BUALT_Bualt11G0087100</name>
</gene>
<comment type="caution">
    <text evidence="3">The sequence shown here is derived from an EMBL/GenBank/DDBJ whole genome shotgun (WGS) entry which is preliminary data.</text>
</comment>
<dbReference type="AlphaFoldDB" id="A0AAV6WTX7"/>
<organism evidence="3 4">
    <name type="scientific">Buddleja alternifolia</name>
    <dbReference type="NCBI Taxonomy" id="168488"/>
    <lineage>
        <taxon>Eukaryota</taxon>
        <taxon>Viridiplantae</taxon>
        <taxon>Streptophyta</taxon>
        <taxon>Embryophyta</taxon>
        <taxon>Tracheophyta</taxon>
        <taxon>Spermatophyta</taxon>
        <taxon>Magnoliopsida</taxon>
        <taxon>eudicotyledons</taxon>
        <taxon>Gunneridae</taxon>
        <taxon>Pentapetalae</taxon>
        <taxon>asterids</taxon>
        <taxon>lamiids</taxon>
        <taxon>Lamiales</taxon>
        <taxon>Scrophulariaceae</taxon>
        <taxon>Buddlejeae</taxon>
        <taxon>Buddleja</taxon>
    </lineage>
</organism>
<dbReference type="Gene3D" id="1.20.140.40">
    <property type="entry name" value="Invertase/pectin methylesterase inhibitor family protein"/>
    <property type="match status" value="1"/>
</dbReference>
<keyword evidence="4" id="KW-1185">Reference proteome</keyword>
<dbReference type="InterPro" id="IPR006501">
    <property type="entry name" value="Pectinesterase_inhib_dom"/>
</dbReference>
<dbReference type="NCBIfam" id="TIGR01614">
    <property type="entry name" value="PME_inhib"/>
    <property type="match status" value="1"/>
</dbReference>
<dbReference type="Proteomes" id="UP000826271">
    <property type="component" value="Unassembled WGS sequence"/>
</dbReference>
<proteinExistence type="predicted"/>
<evidence type="ECO:0000313" key="3">
    <source>
        <dbReference type="EMBL" id="KAG8374016.1"/>
    </source>
</evidence>
<sequence>MSFFNSHVVVSLISLTFALSGATASHTKAAATPLTKEDQAKDSHYMAVQMTAAADKVEKFLSDEVAKRLNDPSSVDGSTKECLIVCEEVYGSAVDALKKGMKSVAAGDFYTANIAVSAFLTDIDTCDDCFSDAAAPEFLRRFDSWAKGVGDDVLERIAKYST</sequence>
<dbReference type="GO" id="GO:0004857">
    <property type="term" value="F:enzyme inhibitor activity"/>
    <property type="evidence" value="ECO:0007669"/>
    <property type="project" value="InterPro"/>
</dbReference>
<evidence type="ECO:0000256" key="1">
    <source>
        <dbReference type="SAM" id="SignalP"/>
    </source>
</evidence>
<evidence type="ECO:0000313" key="4">
    <source>
        <dbReference type="Proteomes" id="UP000826271"/>
    </source>
</evidence>
<dbReference type="SUPFAM" id="SSF101148">
    <property type="entry name" value="Plant invertase/pectin methylesterase inhibitor"/>
    <property type="match status" value="1"/>
</dbReference>
<dbReference type="InterPro" id="IPR035513">
    <property type="entry name" value="Invertase/methylesterase_inhib"/>
</dbReference>
<feature type="domain" description="Pectinesterase inhibitor" evidence="2">
    <location>
        <begin position="42"/>
        <end position="134"/>
    </location>
</feature>
<keyword evidence="1" id="KW-0732">Signal</keyword>
<feature type="signal peptide" evidence="1">
    <location>
        <begin position="1"/>
        <end position="24"/>
    </location>
</feature>
<name>A0AAV6WTX7_9LAMI</name>
<evidence type="ECO:0000259" key="2">
    <source>
        <dbReference type="Pfam" id="PF04043"/>
    </source>
</evidence>